<proteinExistence type="predicted"/>
<name>A0A2D4JP49_MICLE</name>
<reference evidence="1" key="2">
    <citation type="submission" date="2017-11" db="EMBL/GenBank/DDBJ databases">
        <title>Coralsnake Venomics: Analyses of Venom Gland Transcriptomes and Proteomes of Six Brazilian Taxa.</title>
        <authorList>
            <person name="Aird S.D."/>
            <person name="Jorge da Silva N."/>
            <person name="Qiu L."/>
            <person name="Villar-Briones A."/>
            <person name="Aparecida-Saddi V."/>
            <person name="Campos-Telles M.P."/>
            <person name="Grau M."/>
            <person name="Mikheyev A.S."/>
        </authorList>
    </citation>
    <scope>NUCLEOTIDE SEQUENCE</scope>
    <source>
        <tissue evidence="1">Venom_gland</tissue>
    </source>
</reference>
<accession>A0A2D4JP49</accession>
<evidence type="ECO:0000313" key="1">
    <source>
        <dbReference type="EMBL" id="LAA98282.1"/>
    </source>
</evidence>
<dbReference type="AlphaFoldDB" id="A0A2D4JP49"/>
<dbReference type="EMBL" id="IACK01222278">
    <property type="protein sequence ID" value="LAA98282.1"/>
    <property type="molecule type" value="Transcribed_RNA"/>
</dbReference>
<reference evidence="1" key="1">
    <citation type="submission" date="2017-07" db="EMBL/GenBank/DDBJ databases">
        <authorList>
            <person name="Mikheyev A."/>
            <person name="Grau M."/>
        </authorList>
    </citation>
    <scope>NUCLEOTIDE SEQUENCE</scope>
    <source>
        <tissue evidence="1">Venom_gland</tissue>
    </source>
</reference>
<protein>
    <recommendedName>
        <fullName evidence="2">DDE Tnp4 domain-containing protein</fullName>
    </recommendedName>
</protein>
<sequence>MTAARQIIEKPFGTLAARWSIVGQPIKFHPDKISDTCIALHNHIISTDAINIPTTRNVPPKFVDTFSISDGIQAGEWRTNSKTSHAVPGVCMDLMQFFQTPPGKVPWQDAVLRCGKLN</sequence>
<organism evidence="1">
    <name type="scientific">Micrurus lemniscatus lemniscatus</name>
    <dbReference type="NCBI Taxonomy" id="129467"/>
    <lineage>
        <taxon>Eukaryota</taxon>
        <taxon>Metazoa</taxon>
        <taxon>Chordata</taxon>
        <taxon>Craniata</taxon>
        <taxon>Vertebrata</taxon>
        <taxon>Euteleostomi</taxon>
        <taxon>Lepidosauria</taxon>
        <taxon>Squamata</taxon>
        <taxon>Bifurcata</taxon>
        <taxon>Unidentata</taxon>
        <taxon>Episquamata</taxon>
        <taxon>Toxicofera</taxon>
        <taxon>Serpentes</taxon>
        <taxon>Colubroidea</taxon>
        <taxon>Elapidae</taxon>
        <taxon>Elapinae</taxon>
        <taxon>Micrurus</taxon>
    </lineage>
</organism>
<evidence type="ECO:0008006" key="2">
    <source>
        <dbReference type="Google" id="ProtNLM"/>
    </source>
</evidence>